<reference evidence="3" key="1">
    <citation type="journal article" date="2019" name="Int. J. Syst. Evol. Microbiol.">
        <title>The Global Catalogue of Microorganisms (GCM) 10K type strain sequencing project: providing services to taxonomists for standard genome sequencing and annotation.</title>
        <authorList>
            <consortium name="The Broad Institute Genomics Platform"/>
            <consortium name="The Broad Institute Genome Sequencing Center for Infectious Disease"/>
            <person name="Wu L."/>
            <person name="Ma J."/>
        </authorList>
    </citation>
    <scope>NUCLEOTIDE SEQUENCE [LARGE SCALE GENOMIC DNA]</scope>
    <source>
        <strain evidence="3">JCM 18127</strain>
    </source>
</reference>
<dbReference type="Pfam" id="PF00561">
    <property type="entry name" value="Abhydrolase_1"/>
    <property type="match status" value="1"/>
</dbReference>
<evidence type="ECO:0000313" key="3">
    <source>
        <dbReference type="Proteomes" id="UP001500621"/>
    </source>
</evidence>
<dbReference type="PANTHER" id="PTHR43433:SF5">
    <property type="entry name" value="AB HYDROLASE-1 DOMAIN-CONTAINING PROTEIN"/>
    <property type="match status" value="1"/>
</dbReference>
<dbReference type="Gene3D" id="3.40.50.1820">
    <property type="entry name" value="alpha/beta hydrolase"/>
    <property type="match status" value="1"/>
</dbReference>
<dbReference type="Proteomes" id="UP001500621">
    <property type="component" value="Unassembled WGS sequence"/>
</dbReference>
<sequence>MTTDLRGRERMMDVAGVELCAESFGDPQAPPLLLLHGAATSMDGWPADLCRLLAGAGWHVVRYDHRDTGRSTTWPAGEPGYPGRALTEDAVVLTELLAAEAGGRVLLVGLSMGGGIAQEVALRRPELVAGLVLVATTAVGGVEQELPGPLPELASWFESPPPPPDPSDPAALVEAMVAAERAFSGPDFDEHATRGTARDVVARSHDPAAADNHWLVLGDDGDDGGGDDRHEPLDVRRLRVPTLVVHGGADPLFPLPHGEALAAAVPGARLLVVERMGHEVPPATTWPRLLDEVARMRR</sequence>
<dbReference type="InterPro" id="IPR050471">
    <property type="entry name" value="AB_hydrolase"/>
</dbReference>
<dbReference type="SUPFAM" id="SSF53474">
    <property type="entry name" value="alpha/beta-Hydrolases"/>
    <property type="match status" value="1"/>
</dbReference>
<gene>
    <name evidence="2" type="ORF">GCM10023226_09940</name>
</gene>
<evidence type="ECO:0000259" key="1">
    <source>
        <dbReference type="Pfam" id="PF00561"/>
    </source>
</evidence>
<name>A0ABP8VZB0_9ACTN</name>
<proteinExistence type="predicted"/>
<organism evidence="2 3">
    <name type="scientific">Nocardioides nanhaiensis</name>
    <dbReference type="NCBI Taxonomy" id="1476871"/>
    <lineage>
        <taxon>Bacteria</taxon>
        <taxon>Bacillati</taxon>
        <taxon>Actinomycetota</taxon>
        <taxon>Actinomycetes</taxon>
        <taxon>Propionibacteriales</taxon>
        <taxon>Nocardioidaceae</taxon>
        <taxon>Nocardioides</taxon>
    </lineage>
</organism>
<protein>
    <recommendedName>
        <fullName evidence="1">AB hydrolase-1 domain-containing protein</fullName>
    </recommendedName>
</protein>
<dbReference type="RefSeq" id="WP_345263239.1">
    <property type="nucleotide sequence ID" value="NZ_BAABIM010000001.1"/>
</dbReference>
<dbReference type="PANTHER" id="PTHR43433">
    <property type="entry name" value="HYDROLASE, ALPHA/BETA FOLD FAMILY PROTEIN"/>
    <property type="match status" value="1"/>
</dbReference>
<comment type="caution">
    <text evidence="2">The sequence shown here is derived from an EMBL/GenBank/DDBJ whole genome shotgun (WGS) entry which is preliminary data.</text>
</comment>
<accession>A0ABP8VZB0</accession>
<keyword evidence="3" id="KW-1185">Reference proteome</keyword>
<dbReference type="InterPro" id="IPR029058">
    <property type="entry name" value="AB_hydrolase_fold"/>
</dbReference>
<dbReference type="EMBL" id="BAABIM010000001">
    <property type="protein sequence ID" value="GAA4674772.1"/>
    <property type="molecule type" value="Genomic_DNA"/>
</dbReference>
<feature type="domain" description="AB hydrolase-1" evidence="1">
    <location>
        <begin position="30"/>
        <end position="279"/>
    </location>
</feature>
<evidence type="ECO:0000313" key="2">
    <source>
        <dbReference type="EMBL" id="GAA4674772.1"/>
    </source>
</evidence>
<dbReference type="InterPro" id="IPR000073">
    <property type="entry name" value="AB_hydrolase_1"/>
</dbReference>